<dbReference type="FunFam" id="1.20.1250.20:FF:000055">
    <property type="entry name" value="Facilitated trehalose transporter Tret1-2 homolog"/>
    <property type="match status" value="1"/>
</dbReference>
<dbReference type="Proteomes" id="UP000007266">
    <property type="component" value="Linkage group 5"/>
</dbReference>
<keyword evidence="5 10" id="KW-0472">Membrane</keyword>
<dbReference type="InterPro" id="IPR003663">
    <property type="entry name" value="Sugar/inositol_transpt"/>
</dbReference>
<dbReference type="GO" id="GO:0016020">
    <property type="term" value="C:membrane"/>
    <property type="evidence" value="ECO:0000318"/>
    <property type="project" value="GO_Central"/>
</dbReference>
<feature type="transmembrane region" description="Helical" evidence="10">
    <location>
        <begin position="449"/>
        <end position="468"/>
    </location>
</feature>
<evidence type="ECO:0000256" key="10">
    <source>
        <dbReference type="SAM" id="Phobius"/>
    </source>
</evidence>
<evidence type="ECO:0000313" key="12">
    <source>
        <dbReference type="EMBL" id="EFA03570.2"/>
    </source>
</evidence>
<keyword evidence="6" id="KW-0325">Glycoprotein</keyword>
<dbReference type="Pfam" id="PF00083">
    <property type="entry name" value="Sugar_tr"/>
    <property type="match status" value="1"/>
</dbReference>
<comment type="similarity">
    <text evidence="7">Belongs to the major facilitator superfamily. Sugar transporter (TC 2.A.1.1) family. Trehalose transporter subfamily.</text>
</comment>
<dbReference type="NCBIfam" id="TIGR00879">
    <property type="entry name" value="SP"/>
    <property type="match status" value="1"/>
</dbReference>
<evidence type="ECO:0000256" key="6">
    <source>
        <dbReference type="ARBA" id="ARBA00023180"/>
    </source>
</evidence>
<keyword evidence="8" id="KW-0813">Transport</keyword>
<dbReference type="SUPFAM" id="SSF103473">
    <property type="entry name" value="MFS general substrate transporter"/>
    <property type="match status" value="1"/>
</dbReference>
<dbReference type="GO" id="GO:0055085">
    <property type="term" value="P:transmembrane transport"/>
    <property type="evidence" value="ECO:0000318"/>
    <property type="project" value="GO_Central"/>
</dbReference>
<dbReference type="AlphaFoldDB" id="D6WKJ6"/>
<feature type="transmembrane region" description="Helical" evidence="10">
    <location>
        <begin position="113"/>
        <end position="132"/>
    </location>
</feature>
<evidence type="ECO:0000256" key="5">
    <source>
        <dbReference type="ARBA" id="ARBA00023136"/>
    </source>
</evidence>
<evidence type="ECO:0000256" key="7">
    <source>
        <dbReference type="ARBA" id="ARBA00024348"/>
    </source>
</evidence>
<organism evidence="12 13">
    <name type="scientific">Tribolium castaneum</name>
    <name type="common">Red flour beetle</name>
    <dbReference type="NCBI Taxonomy" id="7070"/>
    <lineage>
        <taxon>Eukaryota</taxon>
        <taxon>Metazoa</taxon>
        <taxon>Ecdysozoa</taxon>
        <taxon>Arthropoda</taxon>
        <taxon>Hexapoda</taxon>
        <taxon>Insecta</taxon>
        <taxon>Pterygota</taxon>
        <taxon>Neoptera</taxon>
        <taxon>Endopterygota</taxon>
        <taxon>Coleoptera</taxon>
        <taxon>Polyphaga</taxon>
        <taxon>Cucujiformia</taxon>
        <taxon>Tenebrionidae</taxon>
        <taxon>Tenebrionidae incertae sedis</taxon>
        <taxon>Tribolium</taxon>
    </lineage>
</organism>
<dbReference type="OMA" id="AISMIYV"/>
<dbReference type="eggNOG" id="KOG0254">
    <property type="taxonomic scope" value="Eukaryota"/>
</dbReference>
<evidence type="ECO:0000256" key="9">
    <source>
        <dbReference type="SAM" id="MobiDB-lite"/>
    </source>
</evidence>
<dbReference type="FunCoup" id="D6WKJ6">
    <property type="interactions" value="155"/>
</dbReference>
<dbReference type="Gene3D" id="1.20.1250.20">
    <property type="entry name" value="MFS general substrate transporter like domains"/>
    <property type="match status" value="1"/>
</dbReference>
<dbReference type="InterPro" id="IPR020846">
    <property type="entry name" value="MFS_dom"/>
</dbReference>
<sequence length="505" mass="56672">MESQRTMEPTEDENQDYEGSDDGSDVVKFKKLWSFGFFKNSLFRQIWVTVAVSWLSRATGYIGGYTSPAGISLKEDLQITEMQFSWISGFMPLAALFGSFLGGFLIDRCGRRLTLLISDILFLVSWILNFFAQEYWHLYISRSISGCGVGIASLTLPIYLGEILQPKYRGMLGLLPTTFGNIGILICFSMGIVFEWKGIAGIGALLTVSFLLAYWFIPETPHWYFMKKRPIMSSKALAWLQGNSEQDAFKKEAEELLTLKETSNEEENNLTDLFRKPYLTPLLIVLGLMFCQQFSGINVVIYYSTQIFDDTGSHLDPTIQTIIVGAVNFASTFIAAIFIDKLGRKVLLYISSVAMIMSLAVLGTYFYLMTVQKMDLSDYSWIPLANFIVYVLGFSFGFGPVPWLMMGEILPVKVRGPAASLATGFNWTCTFIVTTTFPLFKDVVGEHGAFWLFCAVCVVGLAFTILFVPETKGYSLEDIERILRGEEVRRRSSMSSLGNLNSSSC</sequence>
<dbReference type="GO" id="GO:0051119">
    <property type="term" value="F:sugar transmembrane transporter activity"/>
    <property type="evidence" value="ECO:0007669"/>
    <property type="project" value="InterPro"/>
</dbReference>
<dbReference type="InterPro" id="IPR050549">
    <property type="entry name" value="MFS_Trehalose_Transporter"/>
</dbReference>
<dbReference type="InterPro" id="IPR005828">
    <property type="entry name" value="MFS_sugar_transport-like"/>
</dbReference>
<keyword evidence="4 10" id="KW-1133">Transmembrane helix</keyword>
<feature type="transmembrane region" description="Helical" evidence="10">
    <location>
        <begin position="346"/>
        <end position="367"/>
    </location>
</feature>
<evidence type="ECO:0000313" key="13">
    <source>
        <dbReference type="Proteomes" id="UP000007266"/>
    </source>
</evidence>
<dbReference type="STRING" id="7070.D6WKJ6"/>
<evidence type="ECO:0000259" key="11">
    <source>
        <dbReference type="PROSITE" id="PS50850"/>
    </source>
</evidence>
<evidence type="ECO:0000256" key="2">
    <source>
        <dbReference type="ARBA" id="ARBA00022475"/>
    </source>
</evidence>
<dbReference type="InterPro" id="IPR005829">
    <property type="entry name" value="Sugar_transporter_CS"/>
</dbReference>
<feature type="transmembrane region" description="Helical" evidence="10">
    <location>
        <begin position="46"/>
        <end position="64"/>
    </location>
</feature>
<dbReference type="EMBL" id="KQ971342">
    <property type="protein sequence ID" value="EFA03570.2"/>
    <property type="molecule type" value="Genomic_DNA"/>
</dbReference>
<dbReference type="PANTHER" id="PTHR48021">
    <property type="match status" value="1"/>
</dbReference>
<gene>
    <name evidence="12" type="primary">AUGUSTUS-3.0.2_13653</name>
    <name evidence="12" type="ORF">TcasGA2_TC013653</name>
</gene>
<evidence type="ECO:0000256" key="3">
    <source>
        <dbReference type="ARBA" id="ARBA00022692"/>
    </source>
</evidence>
<dbReference type="PROSITE" id="PS50850">
    <property type="entry name" value="MFS"/>
    <property type="match status" value="1"/>
</dbReference>
<feature type="transmembrane region" description="Helical" evidence="10">
    <location>
        <begin position="418"/>
        <end position="437"/>
    </location>
</feature>
<dbReference type="GO" id="GO:0022857">
    <property type="term" value="F:transmembrane transporter activity"/>
    <property type="evidence" value="ECO:0000318"/>
    <property type="project" value="GO_Central"/>
</dbReference>
<reference evidence="12 13" key="2">
    <citation type="journal article" date="2010" name="Nucleic Acids Res.">
        <title>BeetleBase in 2010: revisions to provide comprehensive genomic information for Tribolium castaneum.</title>
        <authorList>
            <person name="Kim H.S."/>
            <person name="Murphy T."/>
            <person name="Xia J."/>
            <person name="Caragea D."/>
            <person name="Park Y."/>
            <person name="Beeman R.W."/>
            <person name="Lorenzen M.D."/>
            <person name="Butcher S."/>
            <person name="Manak J.R."/>
            <person name="Brown S.J."/>
        </authorList>
    </citation>
    <scope>GENOME REANNOTATION</scope>
    <source>
        <strain evidence="12 13">Georgia GA2</strain>
    </source>
</reference>
<evidence type="ECO:0000256" key="4">
    <source>
        <dbReference type="ARBA" id="ARBA00022989"/>
    </source>
</evidence>
<dbReference type="CDD" id="cd17358">
    <property type="entry name" value="MFS_GLUT6_8_Class3_like"/>
    <property type="match status" value="1"/>
</dbReference>
<feature type="transmembrane region" description="Helical" evidence="10">
    <location>
        <begin position="387"/>
        <end position="406"/>
    </location>
</feature>
<dbReference type="InParanoid" id="D6WKJ6"/>
<feature type="domain" description="Major facilitator superfamily (MFS) profile" evidence="11">
    <location>
        <begin position="48"/>
        <end position="472"/>
    </location>
</feature>
<feature type="region of interest" description="Disordered" evidence="9">
    <location>
        <begin position="1"/>
        <end position="22"/>
    </location>
</feature>
<feature type="transmembrane region" description="Helical" evidence="10">
    <location>
        <begin position="199"/>
        <end position="217"/>
    </location>
</feature>
<keyword evidence="3 10" id="KW-0812">Transmembrane</keyword>
<dbReference type="PRINTS" id="PR00171">
    <property type="entry name" value="SUGRTRNSPORT"/>
</dbReference>
<reference evidence="12 13" key="1">
    <citation type="journal article" date="2008" name="Nature">
        <title>The genome of the model beetle and pest Tribolium castaneum.</title>
        <authorList>
            <consortium name="Tribolium Genome Sequencing Consortium"/>
            <person name="Richards S."/>
            <person name="Gibbs R.A."/>
            <person name="Weinstock G.M."/>
            <person name="Brown S.J."/>
            <person name="Denell R."/>
            <person name="Beeman R.W."/>
            <person name="Gibbs R."/>
            <person name="Beeman R.W."/>
            <person name="Brown S.J."/>
            <person name="Bucher G."/>
            <person name="Friedrich M."/>
            <person name="Grimmelikhuijzen C.J."/>
            <person name="Klingler M."/>
            <person name="Lorenzen M."/>
            <person name="Richards S."/>
            <person name="Roth S."/>
            <person name="Schroder R."/>
            <person name="Tautz D."/>
            <person name="Zdobnov E.M."/>
            <person name="Muzny D."/>
            <person name="Gibbs R.A."/>
            <person name="Weinstock G.M."/>
            <person name="Attaway T."/>
            <person name="Bell S."/>
            <person name="Buhay C.J."/>
            <person name="Chandrabose M.N."/>
            <person name="Chavez D."/>
            <person name="Clerk-Blankenburg K.P."/>
            <person name="Cree A."/>
            <person name="Dao M."/>
            <person name="Davis C."/>
            <person name="Chacko J."/>
            <person name="Dinh H."/>
            <person name="Dugan-Rocha S."/>
            <person name="Fowler G."/>
            <person name="Garner T.T."/>
            <person name="Garnes J."/>
            <person name="Gnirke A."/>
            <person name="Hawes A."/>
            <person name="Hernandez J."/>
            <person name="Hines S."/>
            <person name="Holder M."/>
            <person name="Hume J."/>
            <person name="Jhangiani S.N."/>
            <person name="Joshi V."/>
            <person name="Khan Z.M."/>
            <person name="Jackson L."/>
            <person name="Kovar C."/>
            <person name="Kowis A."/>
            <person name="Lee S."/>
            <person name="Lewis L.R."/>
            <person name="Margolis J."/>
            <person name="Morgan M."/>
            <person name="Nazareth L.V."/>
            <person name="Nguyen N."/>
            <person name="Okwuonu G."/>
            <person name="Parker D."/>
            <person name="Richards S."/>
            <person name="Ruiz S.J."/>
            <person name="Santibanez J."/>
            <person name="Savard J."/>
            <person name="Scherer S.E."/>
            <person name="Schneider B."/>
            <person name="Sodergren E."/>
            <person name="Tautz D."/>
            <person name="Vattahil S."/>
            <person name="Villasana D."/>
            <person name="White C.S."/>
            <person name="Wright R."/>
            <person name="Park Y."/>
            <person name="Beeman R.W."/>
            <person name="Lord J."/>
            <person name="Oppert B."/>
            <person name="Lorenzen M."/>
            <person name="Brown S."/>
            <person name="Wang L."/>
            <person name="Savard J."/>
            <person name="Tautz D."/>
            <person name="Richards S."/>
            <person name="Weinstock G."/>
            <person name="Gibbs R.A."/>
            <person name="Liu Y."/>
            <person name="Worley K."/>
            <person name="Weinstock G."/>
            <person name="Elsik C.G."/>
            <person name="Reese J.T."/>
            <person name="Elhaik E."/>
            <person name="Landan G."/>
            <person name="Graur D."/>
            <person name="Arensburger P."/>
            <person name="Atkinson P."/>
            <person name="Beeman R.W."/>
            <person name="Beidler J."/>
            <person name="Brown S.J."/>
            <person name="Demuth J.P."/>
            <person name="Drury D.W."/>
            <person name="Du Y.Z."/>
            <person name="Fujiwara H."/>
            <person name="Lorenzen M."/>
            <person name="Maselli V."/>
            <person name="Osanai M."/>
            <person name="Park Y."/>
            <person name="Robertson H.M."/>
            <person name="Tu Z."/>
            <person name="Wang J.J."/>
            <person name="Wang S."/>
            <person name="Richards S."/>
            <person name="Song H."/>
            <person name="Zhang L."/>
            <person name="Sodergren E."/>
            <person name="Werner D."/>
            <person name="Stanke M."/>
            <person name="Morgenstern B."/>
            <person name="Solovyev V."/>
            <person name="Kosarev P."/>
            <person name="Brown G."/>
            <person name="Chen H.C."/>
            <person name="Ermolaeva O."/>
            <person name="Hlavina W."/>
            <person name="Kapustin Y."/>
            <person name="Kiryutin B."/>
            <person name="Kitts P."/>
            <person name="Maglott D."/>
            <person name="Pruitt K."/>
            <person name="Sapojnikov V."/>
            <person name="Souvorov A."/>
            <person name="Mackey A.J."/>
            <person name="Waterhouse R.M."/>
            <person name="Wyder S."/>
            <person name="Zdobnov E.M."/>
            <person name="Zdobnov E.M."/>
            <person name="Wyder S."/>
            <person name="Kriventseva E.V."/>
            <person name="Kadowaki T."/>
            <person name="Bork P."/>
            <person name="Aranda M."/>
            <person name="Bao R."/>
            <person name="Beermann A."/>
            <person name="Berns N."/>
            <person name="Bolognesi R."/>
            <person name="Bonneton F."/>
            <person name="Bopp D."/>
            <person name="Brown S.J."/>
            <person name="Bucher G."/>
            <person name="Butts T."/>
            <person name="Chaumot A."/>
            <person name="Denell R.E."/>
            <person name="Ferrier D.E."/>
            <person name="Friedrich M."/>
            <person name="Gordon C.M."/>
            <person name="Jindra M."/>
            <person name="Klingler M."/>
            <person name="Lan Q."/>
            <person name="Lattorff H.M."/>
            <person name="Laudet V."/>
            <person name="von Levetsow C."/>
            <person name="Liu Z."/>
            <person name="Lutz R."/>
            <person name="Lynch J.A."/>
            <person name="da Fonseca R.N."/>
            <person name="Posnien N."/>
            <person name="Reuter R."/>
            <person name="Roth S."/>
            <person name="Savard J."/>
            <person name="Schinko J.B."/>
            <person name="Schmitt C."/>
            <person name="Schoppmeier M."/>
            <person name="Schroder R."/>
            <person name="Shippy T.D."/>
            <person name="Simonnet F."/>
            <person name="Marques-Souza H."/>
            <person name="Tautz D."/>
            <person name="Tomoyasu Y."/>
            <person name="Trauner J."/>
            <person name="Van der Zee M."/>
            <person name="Vervoort M."/>
            <person name="Wittkopp N."/>
            <person name="Wimmer E.A."/>
            <person name="Yang X."/>
            <person name="Jones A.K."/>
            <person name="Sattelle D.B."/>
            <person name="Ebert P.R."/>
            <person name="Nelson D."/>
            <person name="Scott J.G."/>
            <person name="Beeman R.W."/>
            <person name="Muthukrishnan S."/>
            <person name="Kramer K.J."/>
            <person name="Arakane Y."/>
            <person name="Beeman R.W."/>
            <person name="Zhu Q."/>
            <person name="Hogenkamp D."/>
            <person name="Dixit R."/>
            <person name="Oppert B."/>
            <person name="Jiang H."/>
            <person name="Zou Z."/>
            <person name="Marshall J."/>
            <person name="Elpidina E."/>
            <person name="Vinokurov K."/>
            <person name="Oppert C."/>
            <person name="Zou Z."/>
            <person name="Evans J."/>
            <person name="Lu Z."/>
            <person name="Zhao P."/>
            <person name="Sumathipala N."/>
            <person name="Altincicek B."/>
            <person name="Vilcinskas A."/>
            <person name="Williams M."/>
            <person name="Hultmark D."/>
            <person name="Hetru C."/>
            <person name="Jiang H."/>
            <person name="Grimmelikhuijzen C.J."/>
            <person name="Hauser F."/>
            <person name="Cazzamali G."/>
            <person name="Williamson M."/>
            <person name="Park Y."/>
            <person name="Li B."/>
            <person name="Tanaka Y."/>
            <person name="Predel R."/>
            <person name="Neupert S."/>
            <person name="Schachtner J."/>
            <person name="Verleyen P."/>
            <person name="Raible F."/>
            <person name="Bork P."/>
            <person name="Friedrich M."/>
            <person name="Walden K.K."/>
            <person name="Robertson H.M."/>
            <person name="Angeli S."/>
            <person name="Foret S."/>
            <person name="Bucher G."/>
            <person name="Schuetz S."/>
            <person name="Maleszka R."/>
            <person name="Wimmer E.A."/>
            <person name="Beeman R.W."/>
            <person name="Lorenzen M."/>
            <person name="Tomoyasu Y."/>
            <person name="Miller S.C."/>
            <person name="Grossmann D."/>
            <person name="Bucher G."/>
        </authorList>
    </citation>
    <scope>NUCLEOTIDE SEQUENCE [LARGE SCALE GENOMIC DNA]</scope>
    <source>
        <strain evidence="12 13">Georgia GA2</strain>
    </source>
</reference>
<dbReference type="GO" id="GO:0005886">
    <property type="term" value="C:plasma membrane"/>
    <property type="evidence" value="ECO:0007669"/>
    <property type="project" value="UniProtKB-SubCell"/>
</dbReference>
<keyword evidence="2" id="KW-1003">Cell membrane</keyword>
<name>D6WKJ6_TRICA</name>
<evidence type="ECO:0000256" key="1">
    <source>
        <dbReference type="ARBA" id="ARBA00004651"/>
    </source>
</evidence>
<dbReference type="PANTHER" id="PTHR48021:SF96">
    <property type="entry name" value="FACILITATED TREHALOSE TRANSPORTER TRET1-1-RELATED"/>
    <property type="match status" value="1"/>
</dbReference>
<protein>
    <submittedName>
        <fullName evidence="12">Facilitated trehalose transporter Tret1-2 homolog-like Protein</fullName>
    </submittedName>
</protein>
<dbReference type="InterPro" id="IPR044775">
    <property type="entry name" value="MFS_ERD6/Tret1-like"/>
</dbReference>
<dbReference type="HOGENOM" id="CLU_001265_30_5_1"/>
<comment type="subcellular location">
    <subcellularLocation>
        <location evidence="1">Cell membrane</location>
        <topology evidence="1">Multi-pass membrane protein</topology>
    </subcellularLocation>
</comment>
<proteinExistence type="inferred from homology"/>
<feature type="compositionally biased region" description="Acidic residues" evidence="9">
    <location>
        <begin position="9"/>
        <end position="22"/>
    </location>
</feature>
<feature type="transmembrane region" description="Helical" evidence="10">
    <location>
        <begin position="138"/>
        <end position="160"/>
    </location>
</feature>
<feature type="transmembrane region" description="Helical" evidence="10">
    <location>
        <begin position="84"/>
        <end position="106"/>
    </location>
</feature>
<feature type="transmembrane region" description="Helical" evidence="10">
    <location>
        <begin position="317"/>
        <end position="339"/>
    </location>
</feature>
<feature type="transmembrane region" description="Helical" evidence="10">
    <location>
        <begin position="172"/>
        <end position="193"/>
    </location>
</feature>
<accession>D6WKJ6</accession>
<dbReference type="InterPro" id="IPR036259">
    <property type="entry name" value="MFS_trans_sf"/>
</dbReference>
<dbReference type="PROSITE" id="PS00216">
    <property type="entry name" value="SUGAR_TRANSPORT_1"/>
    <property type="match status" value="1"/>
</dbReference>
<evidence type="ECO:0000256" key="8">
    <source>
        <dbReference type="RuleBase" id="RU003346"/>
    </source>
</evidence>
<keyword evidence="13" id="KW-1185">Reference proteome</keyword>
<feature type="transmembrane region" description="Helical" evidence="10">
    <location>
        <begin position="282"/>
        <end position="305"/>
    </location>
</feature>